<dbReference type="PROSITE" id="PS50878">
    <property type="entry name" value="RT_POL"/>
    <property type="match status" value="1"/>
</dbReference>
<dbReference type="EC" id="3.1.26.4" evidence="2"/>
<dbReference type="InterPro" id="IPR051320">
    <property type="entry name" value="Viral_Replic_Matur_Polypro"/>
</dbReference>
<dbReference type="InterPro" id="IPR002156">
    <property type="entry name" value="RNaseH_domain"/>
</dbReference>
<evidence type="ECO:0000313" key="6">
    <source>
        <dbReference type="Proteomes" id="UP000765507"/>
    </source>
</evidence>
<dbReference type="Gene3D" id="3.30.70.270">
    <property type="match status" value="2"/>
</dbReference>
<dbReference type="Proteomes" id="UP000765507">
    <property type="component" value="Unassembled WGS sequence"/>
</dbReference>
<dbReference type="FunFam" id="3.30.70.270:FF:000020">
    <property type="entry name" value="Transposon Tf2-6 polyprotein-like Protein"/>
    <property type="match status" value="1"/>
</dbReference>
<protein>
    <recommendedName>
        <fullName evidence="2">ribonuclease H</fullName>
        <ecNumber evidence="2">3.1.26.4</ecNumber>
    </recommendedName>
</protein>
<dbReference type="InterPro" id="IPR000477">
    <property type="entry name" value="RT_dom"/>
</dbReference>
<evidence type="ECO:0000259" key="4">
    <source>
        <dbReference type="PROSITE" id="PS50879"/>
    </source>
</evidence>
<evidence type="ECO:0000259" key="3">
    <source>
        <dbReference type="PROSITE" id="PS50878"/>
    </source>
</evidence>
<name>A0A8T1SJJ1_CHESE</name>
<sequence length="431" mass="46451">ARDLADLVFPSRSTLLQNVDDLLLCSPSLSASETDSLVLLTALANKGHKASHSKLQLCQASVTYFGFLLSQGSRALSPTRVQAILSFPRPRSPRQVRKFLGMAGFCRQLIPQYASLAKPLQELTRFSASDPIPWPPEADSAFVSLKQGLASAPALGLPDYSKPFTLLCHEQSGCALGVLTQMHGERNRTVAYFSATLDPVAQGLPPCLCAVAAAACLVEISDSLVLCSPLTLLVPHSVETLLHCSQLNPATLLPLSNDGDSHDYLSIVSAVTVPRSDLSDVPLPNSDLVLFTDGSCFRDNQGHLLARYTVVSLSETLEAAPSPSVTSAQVAELVALTRACFLVEGRCATIYTDSRYAFGLYMTLAPSGKLGVSLPPPVPLLKMSPTSLPFCMQFYFRLPYLLLSALATQWQILMLVRVTHLLTPLLNMLLP</sequence>
<feature type="domain" description="RNase H type-1" evidence="4">
    <location>
        <begin position="284"/>
        <end position="431"/>
    </location>
</feature>
<dbReference type="GO" id="GO:0006259">
    <property type="term" value="P:DNA metabolic process"/>
    <property type="evidence" value="ECO:0007669"/>
    <property type="project" value="UniProtKB-ARBA"/>
</dbReference>
<gene>
    <name evidence="5" type="ORF">G0U57_006885</name>
</gene>
<accession>A0A8T1SJJ1</accession>
<dbReference type="InterPro" id="IPR043128">
    <property type="entry name" value="Rev_trsase/Diguanyl_cyclase"/>
</dbReference>
<dbReference type="SUPFAM" id="SSF56672">
    <property type="entry name" value="DNA/RNA polymerases"/>
    <property type="match status" value="1"/>
</dbReference>
<reference evidence="5 6" key="1">
    <citation type="journal article" date="2020" name="G3 (Bethesda)">
        <title>Draft Genome of the Common Snapping Turtle, Chelydra serpentina, a Model for Phenotypic Plasticity in Reptiles.</title>
        <authorList>
            <person name="Das D."/>
            <person name="Singh S.K."/>
            <person name="Bierstedt J."/>
            <person name="Erickson A."/>
            <person name="Galli G.L.J."/>
            <person name="Crossley D.A. 2nd"/>
            <person name="Rhen T."/>
        </authorList>
    </citation>
    <scope>NUCLEOTIDE SEQUENCE [LARGE SCALE GENOMIC DNA]</scope>
    <source>
        <strain evidence="5">KW</strain>
    </source>
</reference>
<feature type="non-terminal residue" evidence="5">
    <location>
        <position position="1"/>
    </location>
</feature>
<dbReference type="Gene3D" id="3.30.420.10">
    <property type="entry name" value="Ribonuclease H-like superfamily/Ribonuclease H"/>
    <property type="match status" value="1"/>
</dbReference>
<evidence type="ECO:0000256" key="1">
    <source>
        <dbReference type="ARBA" id="ARBA00010879"/>
    </source>
</evidence>
<dbReference type="EMBL" id="JAHGAV010000198">
    <property type="protein sequence ID" value="KAG6928860.1"/>
    <property type="molecule type" value="Genomic_DNA"/>
</dbReference>
<evidence type="ECO:0000313" key="5">
    <source>
        <dbReference type="EMBL" id="KAG6928860.1"/>
    </source>
</evidence>
<organism evidence="5 6">
    <name type="scientific">Chelydra serpentina</name>
    <name type="common">Snapping turtle</name>
    <name type="synonym">Testudo serpentina</name>
    <dbReference type="NCBI Taxonomy" id="8475"/>
    <lineage>
        <taxon>Eukaryota</taxon>
        <taxon>Metazoa</taxon>
        <taxon>Chordata</taxon>
        <taxon>Craniata</taxon>
        <taxon>Vertebrata</taxon>
        <taxon>Euteleostomi</taxon>
        <taxon>Archelosauria</taxon>
        <taxon>Testudinata</taxon>
        <taxon>Testudines</taxon>
        <taxon>Cryptodira</taxon>
        <taxon>Durocryptodira</taxon>
        <taxon>Americhelydia</taxon>
        <taxon>Chelydroidea</taxon>
        <taxon>Chelydridae</taxon>
        <taxon>Chelydra</taxon>
    </lineage>
</organism>
<comment type="similarity">
    <text evidence="1">Belongs to the beta type-B retroviral polymerase family. HERV class-II K(HML-2) pol subfamily.</text>
</comment>
<comment type="caution">
    <text evidence="5">The sequence shown here is derived from an EMBL/GenBank/DDBJ whole genome shotgun (WGS) entry which is preliminary data.</text>
</comment>
<dbReference type="Pfam" id="PF17919">
    <property type="entry name" value="RT_RNaseH_2"/>
    <property type="match status" value="1"/>
</dbReference>
<dbReference type="InterPro" id="IPR012337">
    <property type="entry name" value="RNaseH-like_sf"/>
</dbReference>
<dbReference type="GO" id="GO:0003676">
    <property type="term" value="F:nucleic acid binding"/>
    <property type="evidence" value="ECO:0007669"/>
    <property type="project" value="InterPro"/>
</dbReference>
<dbReference type="PROSITE" id="PS50879">
    <property type="entry name" value="RNASE_H_1"/>
    <property type="match status" value="1"/>
</dbReference>
<dbReference type="SUPFAM" id="SSF53098">
    <property type="entry name" value="Ribonuclease H-like"/>
    <property type="match status" value="1"/>
</dbReference>
<dbReference type="OrthoDB" id="8000983at2759"/>
<dbReference type="PANTHER" id="PTHR33064">
    <property type="entry name" value="POL PROTEIN"/>
    <property type="match status" value="1"/>
</dbReference>
<dbReference type="InterPro" id="IPR043502">
    <property type="entry name" value="DNA/RNA_pol_sf"/>
</dbReference>
<dbReference type="PANTHER" id="PTHR33064:SF37">
    <property type="entry name" value="RIBONUCLEASE H"/>
    <property type="match status" value="1"/>
</dbReference>
<dbReference type="GO" id="GO:0004523">
    <property type="term" value="F:RNA-DNA hybrid ribonuclease activity"/>
    <property type="evidence" value="ECO:0007669"/>
    <property type="project" value="UniProtKB-EC"/>
</dbReference>
<feature type="domain" description="Reverse transcriptase" evidence="3">
    <location>
        <begin position="1"/>
        <end position="69"/>
    </location>
</feature>
<evidence type="ECO:0000256" key="2">
    <source>
        <dbReference type="ARBA" id="ARBA00012180"/>
    </source>
</evidence>
<keyword evidence="6" id="KW-1185">Reference proteome</keyword>
<dbReference type="InterPro" id="IPR041577">
    <property type="entry name" value="RT_RNaseH_2"/>
</dbReference>
<dbReference type="Gene3D" id="3.10.20.370">
    <property type="match status" value="1"/>
</dbReference>
<proteinExistence type="inferred from homology"/>
<dbReference type="InterPro" id="IPR036397">
    <property type="entry name" value="RNaseH_sf"/>
</dbReference>
<dbReference type="Pfam" id="PF00075">
    <property type="entry name" value="RNase_H"/>
    <property type="match status" value="1"/>
</dbReference>
<dbReference type="AlphaFoldDB" id="A0A8T1SJJ1"/>